<feature type="domain" description="N-acetyltransferase" evidence="1">
    <location>
        <begin position="63"/>
        <end position="135"/>
    </location>
</feature>
<dbReference type="RefSeq" id="WP_087734288.1">
    <property type="nucleotide sequence ID" value="NZ_CYGY02000023.1"/>
</dbReference>
<evidence type="ECO:0000313" key="3">
    <source>
        <dbReference type="Proteomes" id="UP000195569"/>
    </source>
</evidence>
<dbReference type="EMBL" id="CYGY02000023">
    <property type="protein sequence ID" value="SIT40034.1"/>
    <property type="molecule type" value="Genomic_DNA"/>
</dbReference>
<gene>
    <name evidence="2" type="ORF">BN2476_230355</name>
</gene>
<evidence type="ECO:0000313" key="2">
    <source>
        <dbReference type="EMBL" id="SIT40034.1"/>
    </source>
</evidence>
<dbReference type="InterPro" id="IPR000182">
    <property type="entry name" value="GNAT_dom"/>
</dbReference>
<dbReference type="OrthoDB" id="8410947at2"/>
<dbReference type="SUPFAM" id="SSF55729">
    <property type="entry name" value="Acyl-CoA N-acyltransferases (Nat)"/>
    <property type="match status" value="1"/>
</dbReference>
<dbReference type="InterPro" id="IPR016181">
    <property type="entry name" value="Acyl_CoA_acyltransferase"/>
</dbReference>
<dbReference type="AlphaFoldDB" id="A0A1N7RYA1"/>
<dbReference type="Proteomes" id="UP000195569">
    <property type="component" value="Unassembled WGS sequence"/>
</dbReference>
<reference evidence="2" key="1">
    <citation type="submission" date="2016-12" db="EMBL/GenBank/DDBJ databases">
        <authorList>
            <person name="Moulin L."/>
        </authorList>
    </citation>
    <scope>NUCLEOTIDE SEQUENCE [LARGE SCALE GENOMIC DNA]</scope>
    <source>
        <strain evidence="2">STM 7183</strain>
    </source>
</reference>
<sequence length="170" mass="18833">MSTQMADPHQGMLSFEAGLRSGILEIGPVPGCANLYSHFDRPAPGVNRLTYARLQRDLRTVEAFVSCIMNGEVDGFPCVALGYAVPEAFRRLGYAKQILREVIRDQVRQAGENRISQIYVEAVIDVTNLSSQRVAEAVLNAPRESITDAHSGRDAYRYTARFETATGRQL</sequence>
<evidence type="ECO:0000259" key="1">
    <source>
        <dbReference type="Pfam" id="PF00583"/>
    </source>
</evidence>
<name>A0A1N7RYA1_9BURK</name>
<dbReference type="Pfam" id="PF00583">
    <property type="entry name" value="Acetyltransf_1"/>
    <property type="match status" value="1"/>
</dbReference>
<dbReference type="Gene3D" id="3.40.630.30">
    <property type="match status" value="1"/>
</dbReference>
<proteinExistence type="predicted"/>
<dbReference type="GO" id="GO:0016747">
    <property type="term" value="F:acyltransferase activity, transferring groups other than amino-acyl groups"/>
    <property type="evidence" value="ECO:0007669"/>
    <property type="project" value="InterPro"/>
</dbReference>
<comment type="caution">
    <text evidence="2">The sequence shown here is derived from an EMBL/GenBank/DDBJ whole genome shotgun (WGS) entry which is preliminary data.</text>
</comment>
<organism evidence="2 3">
    <name type="scientific">Paraburkholderia piptadeniae</name>
    <dbReference type="NCBI Taxonomy" id="1701573"/>
    <lineage>
        <taxon>Bacteria</taxon>
        <taxon>Pseudomonadati</taxon>
        <taxon>Pseudomonadota</taxon>
        <taxon>Betaproteobacteria</taxon>
        <taxon>Burkholderiales</taxon>
        <taxon>Burkholderiaceae</taxon>
        <taxon>Paraburkholderia</taxon>
    </lineage>
</organism>
<keyword evidence="3" id="KW-1185">Reference proteome</keyword>
<protein>
    <recommendedName>
        <fullName evidence="1">N-acetyltransferase domain-containing protein</fullName>
    </recommendedName>
</protein>
<accession>A0A1N7RYA1</accession>